<gene>
    <name evidence="2" type="ORF">LWI28_003046</name>
</gene>
<dbReference type="GO" id="GO:0006275">
    <property type="term" value="P:regulation of DNA replication"/>
    <property type="evidence" value="ECO:0007669"/>
    <property type="project" value="InterPro"/>
</dbReference>
<name>A0AAD5IY71_ACENE</name>
<evidence type="ECO:0000259" key="1">
    <source>
        <dbReference type="Pfam" id="PF00705"/>
    </source>
</evidence>
<accession>A0AAD5IY71</accession>
<comment type="caution">
    <text evidence="2">The sequence shown here is derived from an EMBL/GenBank/DDBJ whole genome shotgun (WGS) entry which is preliminary data.</text>
</comment>
<dbReference type="Proteomes" id="UP001064489">
    <property type="component" value="Chromosome 4"/>
</dbReference>
<dbReference type="EMBL" id="JAJSOW010000101">
    <property type="protein sequence ID" value="KAI9180269.1"/>
    <property type="molecule type" value="Genomic_DNA"/>
</dbReference>
<evidence type="ECO:0000313" key="2">
    <source>
        <dbReference type="EMBL" id="KAI9180269.1"/>
    </source>
</evidence>
<dbReference type="SUPFAM" id="SSF55979">
    <property type="entry name" value="DNA clamp"/>
    <property type="match status" value="1"/>
</dbReference>
<reference evidence="2" key="1">
    <citation type="journal article" date="2022" name="Plant J.">
        <title>Strategies of tolerance reflected in two North American maple genomes.</title>
        <authorList>
            <person name="McEvoy S.L."/>
            <person name="Sezen U.U."/>
            <person name="Trouern-Trend A."/>
            <person name="McMahon S.M."/>
            <person name="Schaberg P.G."/>
            <person name="Yang J."/>
            <person name="Wegrzyn J.L."/>
            <person name="Swenson N.G."/>
        </authorList>
    </citation>
    <scope>NUCLEOTIDE SEQUENCE</scope>
    <source>
        <strain evidence="2">91603</strain>
    </source>
</reference>
<dbReference type="InterPro" id="IPR046938">
    <property type="entry name" value="DNA_clamp_sf"/>
</dbReference>
<dbReference type="AlphaFoldDB" id="A0AAD5IY71"/>
<reference evidence="2" key="2">
    <citation type="submission" date="2023-02" db="EMBL/GenBank/DDBJ databases">
        <authorList>
            <person name="Swenson N.G."/>
            <person name="Wegrzyn J.L."/>
            <person name="Mcevoy S.L."/>
        </authorList>
    </citation>
    <scope>NUCLEOTIDE SEQUENCE</scope>
    <source>
        <strain evidence="2">91603</strain>
        <tissue evidence="2">Leaf</tissue>
    </source>
</reference>
<keyword evidence="3" id="KW-1185">Reference proteome</keyword>
<dbReference type="Pfam" id="PF00705">
    <property type="entry name" value="PCNA_N"/>
    <property type="match status" value="1"/>
</dbReference>
<dbReference type="Gene3D" id="3.70.10.10">
    <property type="match status" value="1"/>
</dbReference>
<organism evidence="2 3">
    <name type="scientific">Acer negundo</name>
    <name type="common">Box elder</name>
    <dbReference type="NCBI Taxonomy" id="4023"/>
    <lineage>
        <taxon>Eukaryota</taxon>
        <taxon>Viridiplantae</taxon>
        <taxon>Streptophyta</taxon>
        <taxon>Embryophyta</taxon>
        <taxon>Tracheophyta</taxon>
        <taxon>Spermatophyta</taxon>
        <taxon>Magnoliopsida</taxon>
        <taxon>eudicotyledons</taxon>
        <taxon>Gunneridae</taxon>
        <taxon>Pentapetalae</taxon>
        <taxon>rosids</taxon>
        <taxon>malvids</taxon>
        <taxon>Sapindales</taxon>
        <taxon>Sapindaceae</taxon>
        <taxon>Hippocastanoideae</taxon>
        <taxon>Acereae</taxon>
        <taxon>Acer</taxon>
    </lineage>
</organism>
<feature type="domain" description="Proliferating cell nuclear antigen PCNA N-terminal" evidence="1">
    <location>
        <begin position="5"/>
        <end position="118"/>
    </location>
</feature>
<proteinExistence type="predicted"/>
<evidence type="ECO:0000313" key="3">
    <source>
        <dbReference type="Proteomes" id="UP001064489"/>
    </source>
</evidence>
<dbReference type="InterPro" id="IPR022648">
    <property type="entry name" value="Pr_cel_nuc_antig_N"/>
</dbReference>
<dbReference type="GO" id="GO:0003677">
    <property type="term" value="F:DNA binding"/>
    <property type="evidence" value="ECO:0007669"/>
    <property type="project" value="InterPro"/>
</dbReference>
<protein>
    <recommendedName>
        <fullName evidence="1">Proliferating cell nuclear antigen PCNA N-terminal domain-containing protein</fullName>
    </recommendedName>
</protein>
<sequence length="210" mass="23770">MVGFRISRLAHLKKTMSQLKKLPKPDVIVMATFNFHPEQGISLLASSDDGRVLGTIRINVESMNRFICNRPCSLVVDINHLCNVLNRAGDEHSLRMVTSDSTNQYFFTIEDSVSAIVTYKKVKFTNGCHEFVLYKERFGAIIEGVKEDDHGSYVAKFDWKHLISLYDSICMTRTLWIYPSNGSGSPPVLMCPIDPNSNPNPIGNIIYYFL</sequence>